<evidence type="ECO:0000259" key="2">
    <source>
        <dbReference type="Pfam" id="PF05678"/>
    </source>
</evidence>
<dbReference type="AlphaFoldDB" id="A0A9Q0FZA1"/>
<name>A0A9Q0FZA1_9ROSI</name>
<sequence>MDSGNSGSVQSSSGDEEYDSRPESLPAFLNPSAHFGASLLPHHHQQQQQPQPTLFDPPPNLFHTFSQSPTNPILNPDSSLLNLDVMRSRGLRSDPSCTDLGGNLPASSSSSASQAAILGGGQGSSHQGPLSSMQLGSTPDHNNNGGRSSSPADQTHVVTRNPKKRTRASRRAPTTVLTTDTSNFRAMVQEFTGIPAPPFSGSPFSRRLDLFGTVGSGLRSGHLEPMGPLYPLRPSPQKVHHQQSPFVSSSNNSSFLNNSLVDAANIAASNNNNNNTSTNNNNNNSTNTTTSISATSSSFNTSSINYHQLPSDHLGLPKQPQSLINMQNQMLPFHSLLQSAPPPPPPPLHPSLNVSGLGAKSPRQSLPLSSLDELGMGHGHVNANLGGLPSQGSTEGMRLSNEGSQDHLRSFDGNNYGNMQRVNSCKLNYSASASSDFNHDKVLENVSSRGTHHEGAVDSWIPSEFRIGD</sequence>
<feature type="compositionally biased region" description="Low complexity" evidence="1">
    <location>
        <begin position="106"/>
        <end position="117"/>
    </location>
</feature>
<protein>
    <recommendedName>
        <fullName evidence="2">VQ domain-containing protein</fullName>
    </recommendedName>
</protein>
<evidence type="ECO:0000256" key="1">
    <source>
        <dbReference type="SAM" id="MobiDB-lite"/>
    </source>
</evidence>
<feature type="region of interest" description="Disordered" evidence="1">
    <location>
        <begin position="92"/>
        <end position="175"/>
    </location>
</feature>
<reference evidence="3" key="2">
    <citation type="journal article" date="2023" name="Plants (Basel)">
        <title>Annotation of the Turnera subulata (Passifloraceae) Draft Genome Reveals the S-Locus Evolved after the Divergence of Turneroideae from Passifloroideae in a Stepwise Manner.</title>
        <authorList>
            <person name="Henning P.M."/>
            <person name="Roalson E.H."/>
            <person name="Mir W."/>
            <person name="McCubbin A.G."/>
            <person name="Shore J.S."/>
        </authorList>
    </citation>
    <scope>NUCLEOTIDE SEQUENCE</scope>
    <source>
        <strain evidence="3">F60SS</strain>
    </source>
</reference>
<dbReference type="Pfam" id="PF05678">
    <property type="entry name" value="VQ"/>
    <property type="match status" value="1"/>
</dbReference>
<evidence type="ECO:0000313" key="3">
    <source>
        <dbReference type="EMBL" id="KAJ4840326.1"/>
    </source>
</evidence>
<feature type="region of interest" description="Disordered" evidence="1">
    <location>
        <begin position="337"/>
        <end position="364"/>
    </location>
</feature>
<keyword evidence="4" id="KW-1185">Reference proteome</keyword>
<dbReference type="PANTHER" id="PTHR33179:SF58">
    <property type="entry name" value="OS08G0409500 PROTEIN"/>
    <property type="match status" value="1"/>
</dbReference>
<gene>
    <name evidence="3" type="ORF">Tsubulata_023736</name>
</gene>
<feature type="region of interest" description="Disordered" evidence="1">
    <location>
        <begin position="268"/>
        <end position="298"/>
    </location>
</feature>
<feature type="region of interest" description="Disordered" evidence="1">
    <location>
        <begin position="1"/>
        <end position="78"/>
    </location>
</feature>
<evidence type="ECO:0000313" key="4">
    <source>
        <dbReference type="Proteomes" id="UP001141552"/>
    </source>
</evidence>
<dbReference type="InterPro" id="IPR008889">
    <property type="entry name" value="VQ"/>
</dbReference>
<accession>A0A9Q0FZA1</accession>
<reference evidence="3" key="1">
    <citation type="submission" date="2022-02" db="EMBL/GenBank/DDBJ databases">
        <authorList>
            <person name="Henning P.M."/>
            <person name="McCubbin A.G."/>
            <person name="Shore J.S."/>
        </authorList>
    </citation>
    <scope>NUCLEOTIDE SEQUENCE</scope>
    <source>
        <strain evidence="3">F60SS</strain>
        <tissue evidence="3">Leaves</tissue>
    </source>
</reference>
<dbReference type="OrthoDB" id="780193at2759"/>
<organism evidence="3 4">
    <name type="scientific">Turnera subulata</name>
    <dbReference type="NCBI Taxonomy" id="218843"/>
    <lineage>
        <taxon>Eukaryota</taxon>
        <taxon>Viridiplantae</taxon>
        <taxon>Streptophyta</taxon>
        <taxon>Embryophyta</taxon>
        <taxon>Tracheophyta</taxon>
        <taxon>Spermatophyta</taxon>
        <taxon>Magnoliopsida</taxon>
        <taxon>eudicotyledons</taxon>
        <taxon>Gunneridae</taxon>
        <taxon>Pentapetalae</taxon>
        <taxon>rosids</taxon>
        <taxon>fabids</taxon>
        <taxon>Malpighiales</taxon>
        <taxon>Passifloraceae</taxon>
        <taxon>Turnera</taxon>
    </lineage>
</organism>
<feature type="compositionally biased region" description="Pro residues" evidence="1">
    <location>
        <begin position="340"/>
        <end position="349"/>
    </location>
</feature>
<feature type="compositionally biased region" description="Polar residues" evidence="1">
    <location>
        <begin position="126"/>
        <end position="158"/>
    </location>
</feature>
<feature type="compositionally biased region" description="Low complexity" evidence="1">
    <location>
        <begin position="1"/>
        <end position="13"/>
    </location>
</feature>
<dbReference type="InterPro" id="IPR039609">
    <property type="entry name" value="VQ_15/22"/>
</dbReference>
<dbReference type="PANTHER" id="PTHR33179">
    <property type="entry name" value="VQ MOTIF-CONTAINING PROTEIN"/>
    <property type="match status" value="1"/>
</dbReference>
<proteinExistence type="predicted"/>
<feature type="compositionally biased region" description="Basic residues" evidence="1">
    <location>
        <begin position="161"/>
        <end position="170"/>
    </location>
</feature>
<feature type="compositionally biased region" description="Polar residues" evidence="1">
    <location>
        <begin position="63"/>
        <end position="78"/>
    </location>
</feature>
<comment type="caution">
    <text evidence="3">The sequence shown here is derived from an EMBL/GenBank/DDBJ whole genome shotgun (WGS) entry which is preliminary data.</text>
</comment>
<dbReference type="Proteomes" id="UP001141552">
    <property type="component" value="Unassembled WGS sequence"/>
</dbReference>
<dbReference type="EMBL" id="JAKUCV010003070">
    <property type="protein sequence ID" value="KAJ4840326.1"/>
    <property type="molecule type" value="Genomic_DNA"/>
</dbReference>
<feature type="domain" description="VQ" evidence="2">
    <location>
        <begin position="171"/>
        <end position="198"/>
    </location>
</feature>